<evidence type="ECO:0000313" key="3">
    <source>
        <dbReference type="Proteomes" id="UP001165396"/>
    </source>
</evidence>
<dbReference type="PROSITE" id="PS50404">
    <property type="entry name" value="GST_NTER"/>
    <property type="match status" value="1"/>
</dbReference>
<protein>
    <submittedName>
        <fullName evidence="2">Glutathione S-transferase</fullName>
    </submittedName>
</protein>
<accession>A0ABT1Z0Z8</accession>
<gene>
    <name evidence="2" type="ORF">NTA49_09695</name>
</gene>
<dbReference type="SUPFAM" id="SSF52833">
    <property type="entry name" value="Thioredoxin-like"/>
    <property type="match status" value="1"/>
</dbReference>
<dbReference type="SUPFAM" id="SSF47616">
    <property type="entry name" value="GST C-terminal domain-like"/>
    <property type="match status" value="1"/>
</dbReference>
<comment type="caution">
    <text evidence="2">The sequence shown here is derived from an EMBL/GenBank/DDBJ whole genome shotgun (WGS) entry which is preliminary data.</text>
</comment>
<dbReference type="CDD" id="cd03049">
    <property type="entry name" value="GST_N_3"/>
    <property type="match status" value="1"/>
</dbReference>
<evidence type="ECO:0000313" key="2">
    <source>
        <dbReference type="EMBL" id="MCR8826809.1"/>
    </source>
</evidence>
<feature type="domain" description="GST N-terminal" evidence="1">
    <location>
        <begin position="1"/>
        <end position="82"/>
    </location>
</feature>
<dbReference type="EMBL" id="JANKJG010000006">
    <property type="protein sequence ID" value="MCR8826809.1"/>
    <property type="molecule type" value="Genomic_DNA"/>
</dbReference>
<organism evidence="2 3">
    <name type="scientific">Pseudosulfitobacter koreensis</name>
    <dbReference type="NCBI Taxonomy" id="2968472"/>
    <lineage>
        <taxon>Bacteria</taxon>
        <taxon>Pseudomonadati</taxon>
        <taxon>Pseudomonadota</taxon>
        <taxon>Alphaproteobacteria</taxon>
        <taxon>Rhodobacterales</taxon>
        <taxon>Roseobacteraceae</taxon>
        <taxon>Pseudosulfitobacter</taxon>
    </lineage>
</organism>
<dbReference type="InterPro" id="IPR036249">
    <property type="entry name" value="Thioredoxin-like_sf"/>
</dbReference>
<dbReference type="Pfam" id="PF13410">
    <property type="entry name" value="GST_C_2"/>
    <property type="match status" value="1"/>
</dbReference>
<reference evidence="2" key="1">
    <citation type="submission" date="2022-07" db="EMBL/GenBank/DDBJ databases">
        <title>Pseudosulfitobacter sp. strain AP-MA-4, whole genome sequence.</title>
        <authorList>
            <person name="Jiang Y."/>
        </authorList>
    </citation>
    <scope>NUCLEOTIDE SEQUENCE</scope>
    <source>
        <strain evidence="2">AP-MA-4</strain>
    </source>
</reference>
<keyword evidence="3" id="KW-1185">Reference proteome</keyword>
<evidence type="ECO:0000259" key="1">
    <source>
        <dbReference type="PROSITE" id="PS50404"/>
    </source>
</evidence>
<dbReference type="Gene3D" id="1.20.1050.10">
    <property type="match status" value="1"/>
</dbReference>
<proteinExistence type="predicted"/>
<dbReference type="PANTHER" id="PTHR43968">
    <property type="match status" value="1"/>
</dbReference>
<dbReference type="CDD" id="cd03205">
    <property type="entry name" value="GST_C_6"/>
    <property type="match status" value="1"/>
</dbReference>
<dbReference type="InterPro" id="IPR004045">
    <property type="entry name" value="Glutathione_S-Trfase_N"/>
</dbReference>
<dbReference type="Pfam" id="PF13409">
    <property type="entry name" value="GST_N_2"/>
    <property type="match status" value="1"/>
</dbReference>
<dbReference type="InterPro" id="IPR036282">
    <property type="entry name" value="Glutathione-S-Trfase_C_sf"/>
</dbReference>
<dbReference type="Proteomes" id="UP001165396">
    <property type="component" value="Unassembled WGS sequence"/>
</dbReference>
<dbReference type="PANTHER" id="PTHR43968:SF6">
    <property type="entry name" value="GLUTATHIONE S-TRANSFERASE OMEGA"/>
    <property type="match status" value="1"/>
</dbReference>
<dbReference type="Gene3D" id="3.40.30.10">
    <property type="entry name" value="Glutaredoxin"/>
    <property type="match status" value="1"/>
</dbReference>
<name>A0ABT1Z0Z8_9RHOB</name>
<dbReference type="InterPro" id="IPR050983">
    <property type="entry name" value="GST_Omega/HSP26"/>
</dbReference>
<dbReference type="RefSeq" id="WP_258294540.1">
    <property type="nucleotide sequence ID" value="NZ_JANKJG010000006.1"/>
</dbReference>
<sequence>MKLMMSGASPFVRKVLVVLRETQQLDDVEIFELTTAPGATPADLAAANPIGKIPALVRNDGATLYDSRVITRFLDDRAKAGLYPATNPWEALTLEATGDAIMEAGVAMVYERRFREEAQQSDSWVENQWEKISRALATLDSRWMGHLNGPLDIGQISVACALGYLDFRHDGRNWRQGHDALAAWAEKFAARESMQATVP</sequence>